<reference evidence="2" key="2">
    <citation type="submission" date="2012-10" db="EMBL/GenBank/DDBJ databases">
        <title>Improved high-quality draft of Thermaerobacter subterraneus C21, DSM 13965.</title>
        <authorList>
            <consortium name="DOE Joint Genome Institute"/>
            <person name="Eisen J."/>
            <person name="Huntemann M."/>
            <person name="Wei C.-L."/>
            <person name="Han J."/>
            <person name="Detter J.C."/>
            <person name="Han C."/>
            <person name="Tapia R."/>
            <person name="Chen A."/>
            <person name="Kyrpides N."/>
            <person name="Mavromatis K."/>
            <person name="Markowitz V."/>
            <person name="Szeto E."/>
            <person name="Ivanova N."/>
            <person name="Mikhailova N."/>
            <person name="Ovchinnikova G."/>
            <person name="Pagani I."/>
            <person name="Pati A."/>
            <person name="Goodwin L."/>
            <person name="Nordberg H.P."/>
            <person name="Cantor M.N."/>
            <person name="Hua S.X."/>
            <person name="Woyke T."/>
            <person name="Eisen J."/>
            <person name="Klenk H.-P."/>
        </authorList>
    </citation>
    <scope>NUCLEOTIDE SEQUENCE [LARGE SCALE GENOMIC DNA]</scope>
    <source>
        <strain evidence="2">DSM 13965</strain>
    </source>
</reference>
<dbReference type="InterPro" id="IPR024479">
    <property type="entry name" value="DUF3866"/>
</dbReference>
<dbReference type="AlphaFoldDB" id="K6PLV3"/>
<organism evidence="2 3">
    <name type="scientific">Thermaerobacter subterraneus DSM 13965</name>
    <dbReference type="NCBI Taxonomy" id="867903"/>
    <lineage>
        <taxon>Bacteria</taxon>
        <taxon>Bacillati</taxon>
        <taxon>Bacillota</taxon>
        <taxon>Clostridia</taxon>
        <taxon>Eubacteriales</taxon>
        <taxon>Clostridiales Family XVII. Incertae Sedis</taxon>
        <taxon>Thermaerobacter</taxon>
    </lineage>
</organism>
<gene>
    <name evidence="2" type="ORF">ThesuDRAFT_00096</name>
</gene>
<dbReference type="EMBL" id="AENY02000004">
    <property type="protein sequence ID" value="EKP93852.1"/>
    <property type="molecule type" value="Genomic_DNA"/>
</dbReference>
<dbReference type="RefSeq" id="WP_006904798.1">
    <property type="nucleotide sequence ID" value="NZ_JH976536.1"/>
</dbReference>
<evidence type="ECO:0000313" key="3">
    <source>
        <dbReference type="Proteomes" id="UP000005710"/>
    </source>
</evidence>
<dbReference type="Proteomes" id="UP000005710">
    <property type="component" value="Unassembled WGS sequence"/>
</dbReference>
<dbReference type="Pfam" id="PF12982">
    <property type="entry name" value="DUF3866"/>
    <property type="match status" value="1"/>
</dbReference>
<evidence type="ECO:0000256" key="1">
    <source>
        <dbReference type="SAM" id="MobiDB-lite"/>
    </source>
</evidence>
<dbReference type="OrthoDB" id="3401376at2"/>
<feature type="region of interest" description="Disordered" evidence="1">
    <location>
        <begin position="347"/>
        <end position="379"/>
    </location>
</feature>
<accession>K6PLV3</accession>
<protein>
    <recommendedName>
        <fullName evidence="4">DUF3866 domain-containing protein</fullName>
    </recommendedName>
</protein>
<comment type="caution">
    <text evidence="2">The sequence shown here is derived from an EMBL/GenBank/DDBJ whole genome shotgun (WGS) entry which is preliminary data.</text>
</comment>
<sequence>MLHTLWGTVERVLASTPRRQELLVRAGEEWRRAIAFPDLVGKAEPGDRVWLNTTAVDLGLGTGGYDLVIAIPGRRPPPGTGEAMKLRYTPLQVRVEAAEERLGPLPGGLGGLPVVAAELHSQLPAVLAGWRWAGGQGGAVYVMTDGGALPAAFSRLLEDLRERRWLARVVTAGQAFGGDDEAVHLASALLVARARGAALVVAGMGPGILGTGETLGHSGLDQAWILGLAAALGGQPVLVPRLSQADRRPRHRGLSHHTAGVLGVLAAPAWLALPRPLPREAARRLGQLAAGAAVTPVEVFTAPAAAWWRAQGASVTSMGRGPGQDPAFFHAGLAAGILAAWLARQREGGGPARPAHHPGEEAACGDTPGDGNRLERQDL</sequence>
<evidence type="ECO:0000313" key="2">
    <source>
        <dbReference type="EMBL" id="EKP93852.1"/>
    </source>
</evidence>
<dbReference type="HOGENOM" id="CLU_042007_0_0_9"/>
<dbReference type="eggNOG" id="COG3502">
    <property type="taxonomic scope" value="Bacteria"/>
</dbReference>
<name>K6PLV3_9FIRM</name>
<proteinExistence type="predicted"/>
<reference evidence="2" key="1">
    <citation type="submission" date="2010-10" db="EMBL/GenBank/DDBJ databases">
        <authorList>
            <consortium name="US DOE Joint Genome Institute (JGI-PGF)"/>
            <person name="Lucas S."/>
            <person name="Copeland A."/>
            <person name="Lapidus A."/>
            <person name="Bruce D."/>
            <person name="Goodwin L."/>
            <person name="Pitluck S."/>
            <person name="Kyrpides N."/>
            <person name="Mavromatis K."/>
            <person name="Detter J.C."/>
            <person name="Han C."/>
            <person name="Land M."/>
            <person name="Hauser L."/>
            <person name="Markowitz V."/>
            <person name="Cheng J.-F."/>
            <person name="Hugenholtz P."/>
            <person name="Woyke T."/>
            <person name="Wu D."/>
            <person name="Pukall R."/>
            <person name="Wahrenburg C."/>
            <person name="Brambilla E."/>
            <person name="Klenk H.-P."/>
            <person name="Eisen J.A."/>
        </authorList>
    </citation>
    <scope>NUCLEOTIDE SEQUENCE [LARGE SCALE GENOMIC DNA]</scope>
    <source>
        <strain evidence="2">DSM 13965</strain>
    </source>
</reference>
<evidence type="ECO:0008006" key="4">
    <source>
        <dbReference type="Google" id="ProtNLM"/>
    </source>
</evidence>
<dbReference type="STRING" id="867903.ThesuDRAFT_00096"/>
<keyword evidence="3" id="KW-1185">Reference proteome</keyword>